<evidence type="ECO:0000313" key="7">
    <source>
        <dbReference type="Proteomes" id="UP000069549"/>
    </source>
</evidence>
<evidence type="ECO:0000313" key="5">
    <source>
        <dbReference type="EMBL" id="SCM18004.1"/>
    </source>
</evidence>
<evidence type="ECO:0000313" key="2">
    <source>
        <dbReference type="EMBL" id="CXI55833.1"/>
    </source>
</evidence>
<dbReference type="Proteomes" id="UP000219974">
    <property type="component" value="Chromosome 10"/>
</dbReference>
<dbReference type="Proteomes" id="UP000516480">
    <property type="component" value="Chromosome 10"/>
</dbReference>
<evidence type="ECO:0000313" key="10">
    <source>
        <dbReference type="Proteomes" id="UP000220214"/>
    </source>
</evidence>
<proteinExistence type="predicted"/>
<dbReference type="EMBL" id="LT608274">
    <property type="protein sequence ID" value="SCM18004.1"/>
    <property type="molecule type" value="Genomic_DNA"/>
</dbReference>
<dbReference type="Proteomes" id="UP000069549">
    <property type="component" value="Chromosome 10"/>
</dbReference>
<evidence type="ECO:0000313" key="3">
    <source>
        <dbReference type="EMBL" id="SCL95247.1"/>
    </source>
</evidence>
<feature type="compositionally biased region" description="Low complexity" evidence="1">
    <location>
        <begin position="70"/>
        <end position="79"/>
    </location>
</feature>
<accession>A0A0Y9XCK8</accession>
<evidence type="ECO:0000313" key="8">
    <source>
        <dbReference type="Proteomes" id="UP000219860"/>
    </source>
</evidence>
<feature type="compositionally biased region" description="Polar residues" evidence="1">
    <location>
        <begin position="104"/>
        <end position="116"/>
    </location>
</feature>
<dbReference type="Proteomes" id="UP000220214">
    <property type="component" value="Chromosome 10"/>
</dbReference>
<dbReference type="EMBL" id="LT608258">
    <property type="protein sequence ID" value="SCM16208.1"/>
    <property type="molecule type" value="Genomic_DNA"/>
</dbReference>
<dbReference type="EMBL" id="LT614636">
    <property type="protein sequence ID" value="SCN26413.1"/>
    <property type="molecule type" value="Genomic_DNA"/>
</dbReference>
<evidence type="ECO:0000256" key="1">
    <source>
        <dbReference type="SAM" id="MobiDB-lite"/>
    </source>
</evidence>
<dbReference type="VEuPathDB" id="PlasmoDB:PBANKA_1033300"/>
<sequence length="193" mass="22268">MAIINTTFGYLRQVIVSCSKPSVKNVLKKVNLFAQFVRKYNSINNNFVNFKNNKLIIFDRKKFSNYKNNQVNENEQNENNSDDENDKLILKDKSDDDDNDITEQSDGSISYNSDTVHTNKPDYDEINTPKPMRMKRGKYDSDVVIICEDEVKLTEGMGSQTLSEEEIEQINSGIPNLELGRYSNNIVYNTKKK</sequence>
<dbReference type="EMBL" id="LT160030">
    <property type="protein sequence ID" value="CXI55833.1"/>
    <property type="molecule type" value="Genomic_DNA"/>
</dbReference>
<feature type="region of interest" description="Disordered" evidence="1">
    <location>
        <begin position="70"/>
        <end position="134"/>
    </location>
</feature>
<dbReference type="EMBL" id="LT608146">
    <property type="protein sequence ID" value="SCL95247.1"/>
    <property type="molecule type" value="Genomic_DNA"/>
</dbReference>
<evidence type="ECO:0000313" key="4">
    <source>
        <dbReference type="EMBL" id="SCM16208.1"/>
    </source>
</evidence>
<evidence type="ECO:0000313" key="9">
    <source>
        <dbReference type="Proteomes" id="UP000219974"/>
    </source>
</evidence>
<organism evidence="2 7">
    <name type="scientific">Plasmodium berghei</name>
    <dbReference type="NCBI Taxonomy" id="5821"/>
    <lineage>
        <taxon>Eukaryota</taxon>
        <taxon>Sar</taxon>
        <taxon>Alveolata</taxon>
        <taxon>Apicomplexa</taxon>
        <taxon>Aconoidasida</taxon>
        <taxon>Haemosporida</taxon>
        <taxon>Plasmodiidae</taxon>
        <taxon>Plasmodium</taxon>
        <taxon>Plasmodium (Vinckeia)</taxon>
    </lineage>
</organism>
<protein>
    <submittedName>
        <fullName evidence="2">Uncharacterized protein</fullName>
    </submittedName>
</protein>
<reference evidence="2 7" key="1">
    <citation type="submission" date="2016-02" db="EMBL/GenBank/DDBJ databases">
        <authorList>
            <consortium name="Pathogen Informatics"/>
        </authorList>
    </citation>
    <scope>NUCLEOTIDE SEQUENCE [LARGE SCALE GENOMIC DNA]</scope>
    <source>
        <strain evidence="2 7">K173</strain>
        <strain evidence="3 11">NK65 ny</strain>
        <strain evidence="6 10">NK65e</strain>
        <strain evidence="4 8">SP11 Antwerpcl1</strain>
        <strain evidence="5 9">SP11 RLL</strain>
    </source>
</reference>
<dbReference type="AlphaFoldDB" id="A0A0Y9XCK8"/>
<name>A0A0Y9XCK8_PLABE</name>
<dbReference type="Proteomes" id="UP000219860">
    <property type="component" value="Chromosome 10"/>
</dbReference>
<gene>
    <name evidence="2" type="ORF">PBK173_000258500</name>
    <name evidence="6" type="ORF">PBNK65E_000251300</name>
    <name evidence="3" type="ORF">PBNK65NY_000250500</name>
    <name evidence="4" type="ORF">PBSP11A_000250300</name>
    <name evidence="5" type="ORF">PBSP11RLL_000250400</name>
</gene>
<evidence type="ECO:0000313" key="6">
    <source>
        <dbReference type="EMBL" id="SCN26413.1"/>
    </source>
</evidence>
<dbReference type="OMA" id="EKYSCAV"/>
<dbReference type="OrthoDB" id="383419at2759"/>
<evidence type="ECO:0000313" key="11">
    <source>
        <dbReference type="Proteomes" id="UP000516480"/>
    </source>
</evidence>